<dbReference type="Pfam" id="PF13180">
    <property type="entry name" value="PDZ_2"/>
    <property type="match status" value="2"/>
</dbReference>
<evidence type="ECO:0000256" key="9">
    <source>
        <dbReference type="SAM" id="Phobius"/>
    </source>
</evidence>
<dbReference type="SMART" id="SM00228">
    <property type="entry name" value="PDZ"/>
    <property type="match status" value="2"/>
</dbReference>
<keyword evidence="3" id="KW-0732">Signal</keyword>
<comment type="caution">
    <text evidence="11">The sequence shown here is derived from an EMBL/GenBank/DDBJ whole genome shotgun (WGS) entry which is preliminary data.</text>
</comment>
<dbReference type="InterPro" id="IPR009003">
    <property type="entry name" value="Peptidase_S1_PA"/>
</dbReference>
<evidence type="ECO:0000256" key="5">
    <source>
        <dbReference type="ARBA" id="ARBA00022801"/>
    </source>
</evidence>
<dbReference type="InterPro" id="IPR001478">
    <property type="entry name" value="PDZ"/>
</dbReference>
<dbReference type="InterPro" id="IPR011782">
    <property type="entry name" value="Pept_S1C_Do"/>
</dbReference>
<feature type="domain" description="PDZ" evidence="10">
    <location>
        <begin position="261"/>
        <end position="352"/>
    </location>
</feature>
<dbReference type="SUPFAM" id="SSF50494">
    <property type="entry name" value="Trypsin-like serine proteases"/>
    <property type="match status" value="1"/>
</dbReference>
<feature type="domain" description="PDZ" evidence="10">
    <location>
        <begin position="391"/>
        <end position="476"/>
    </location>
</feature>
<feature type="transmembrane region" description="Helical" evidence="9">
    <location>
        <begin position="7"/>
        <end position="27"/>
    </location>
</feature>
<accession>A0A2J6WP69</accession>
<keyword evidence="4" id="KW-0677">Repeat</keyword>
<sequence>MTRKKLALIILTFIIGCLSGITLFYLITTTRQSIPIYRDIAEPVKSFAEIVKAVSPSVVNISTTRTVQNPPTLEDLFEFLPPFGNSQGKKWKEMSMGSGVVVSTDGYILTNYHVIEQAEDIKVTLYDRRTFKATLVGADPKTDLAVIKINAKDLPVAPWGDSDKLQVGDFVLAIGNPYGLTHTVTMGIISATGRADVGIADYEDFIQTDAAINPGNSGGPLVNIKGEIIGINTAIFSKTGGYQGIGFAVPSNMARIIKDSLIKEGRVIRGWIGIMVQDLTAELAERFNLKEAYGVIITDVTKNSPAYKAGLRRGDIILEYDGKQITESAILRNLVAQSKIGSIVNLKIFRDSQIYTLPVTIAQIPSEQIQDTKILKKSTGKPENPFKGLSVIDLDPSMAKQIGVDLEDRGVVVYKIEPGSPAETTGLRKGDLIMEIERQRIVSASDFQKAIRRISRPDVLVLINRGGKKFYMILGS</sequence>
<feature type="binding site" evidence="8">
    <location>
        <begin position="215"/>
        <end position="217"/>
    </location>
    <ligand>
        <name>substrate</name>
    </ligand>
</feature>
<keyword evidence="9" id="KW-0812">Transmembrane</keyword>
<reference evidence="11 12" key="1">
    <citation type="submission" date="2018-01" db="EMBL/GenBank/DDBJ databases">
        <title>Metagenomic assembled genomes from two thermal pools in the Uzon Caldera, Kamchatka, Russia.</title>
        <authorList>
            <person name="Wilkins L."/>
            <person name="Ettinger C."/>
        </authorList>
    </citation>
    <scope>NUCLEOTIDE SEQUENCE [LARGE SCALE GENOMIC DNA]</scope>
    <source>
        <strain evidence="11">ZAV-04</strain>
    </source>
</reference>
<keyword evidence="2" id="KW-0645">Protease</keyword>
<dbReference type="PANTHER" id="PTHR22939:SF129">
    <property type="entry name" value="SERINE PROTEASE HTRA2, MITOCHONDRIAL"/>
    <property type="match status" value="1"/>
</dbReference>
<feature type="active site" description="Charge relay system" evidence="7">
    <location>
        <position position="143"/>
    </location>
</feature>
<dbReference type="Pfam" id="PF13365">
    <property type="entry name" value="Trypsin_2"/>
    <property type="match status" value="1"/>
</dbReference>
<organism evidence="11 12">
    <name type="scientific">Thermodesulfovibrio aggregans</name>
    <dbReference type="NCBI Taxonomy" id="86166"/>
    <lineage>
        <taxon>Bacteria</taxon>
        <taxon>Pseudomonadati</taxon>
        <taxon>Nitrospirota</taxon>
        <taxon>Thermodesulfovibrionia</taxon>
        <taxon>Thermodesulfovibrionales</taxon>
        <taxon>Thermodesulfovibrionaceae</taxon>
        <taxon>Thermodesulfovibrio</taxon>
    </lineage>
</organism>
<dbReference type="Gene3D" id="2.40.10.120">
    <property type="match status" value="1"/>
</dbReference>
<evidence type="ECO:0000259" key="10">
    <source>
        <dbReference type="PROSITE" id="PS50106"/>
    </source>
</evidence>
<evidence type="ECO:0000256" key="6">
    <source>
        <dbReference type="ARBA" id="ARBA00022825"/>
    </source>
</evidence>
<keyword evidence="5" id="KW-0378">Hydrolase</keyword>
<comment type="similarity">
    <text evidence="1">Belongs to the peptidase S1C family.</text>
</comment>
<dbReference type="GO" id="GO:0004252">
    <property type="term" value="F:serine-type endopeptidase activity"/>
    <property type="evidence" value="ECO:0007669"/>
    <property type="project" value="InterPro"/>
</dbReference>
<evidence type="ECO:0000313" key="12">
    <source>
        <dbReference type="Proteomes" id="UP000242288"/>
    </source>
</evidence>
<dbReference type="PROSITE" id="PS51257">
    <property type="entry name" value="PROKAR_LIPOPROTEIN"/>
    <property type="match status" value="1"/>
</dbReference>
<dbReference type="GO" id="GO:0006508">
    <property type="term" value="P:proteolysis"/>
    <property type="evidence" value="ECO:0007669"/>
    <property type="project" value="UniProtKB-KW"/>
</dbReference>
<evidence type="ECO:0000256" key="8">
    <source>
        <dbReference type="PIRSR" id="PIRSR611782-2"/>
    </source>
</evidence>
<evidence type="ECO:0000256" key="1">
    <source>
        <dbReference type="ARBA" id="ARBA00010541"/>
    </source>
</evidence>
<evidence type="ECO:0000256" key="4">
    <source>
        <dbReference type="ARBA" id="ARBA00022737"/>
    </source>
</evidence>
<keyword evidence="9" id="KW-0472">Membrane</keyword>
<feature type="binding site" evidence="8">
    <location>
        <position position="143"/>
    </location>
    <ligand>
        <name>substrate</name>
    </ligand>
</feature>
<dbReference type="Gene3D" id="2.30.42.10">
    <property type="match status" value="2"/>
</dbReference>
<dbReference type="PANTHER" id="PTHR22939">
    <property type="entry name" value="SERINE PROTEASE FAMILY S1C HTRA-RELATED"/>
    <property type="match status" value="1"/>
</dbReference>
<keyword evidence="6" id="KW-0720">Serine protease</keyword>
<dbReference type="SUPFAM" id="SSF50156">
    <property type="entry name" value="PDZ domain-like"/>
    <property type="match status" value="2"/>
</dbReference>
<protein>
    <recommendedName>
        <fullName evidence="10">PDZ domain-containing protein</fullName>
    </recommendedName>
</protein>
<dbReference type="NCBIfam" id="TIGR02037">
    <property type="entry name" value="degP_htrA_DO"/>
    <property type="match status" value="1"/>
</dbReference>
<feature type="binding site" evidence="8">
    <location>
        <position position="113"/>
    </location>
    <ligand>
        <name>substrate</name>
    </ligand>
</feature>
<dbReference type="PRINTS" id="PR00834">
    <property type="entry name" value="PROTEASES2C"/>
</dbReference>
<dbReference type="EMBL" id="PNIO01000016">
    <property type="protein sequence ID" value="PMP72039.1"/>
    <property type="molecule type" value="Genomic_DNA"/>
</dbReference>
<dbReference type="Proteomes" id="UP000242288">
    <property type="component" value="Unassembled WGS sequence"/>
</dbReference>
<gene>
    <name evidence="11" type="ORF">C0186_02270</name>
</gene>
<dbReference type="AlphaFoldDB" id="A0A2J6WP69"/>
<dbReference type="PROSITE" id="PS50106">
    <property type="entry name" value="PDZ"/>
    <property type="match status" value="2"/>
</dbReference>
<feature type="active site" description="Charge relay system" evidence="7">
    <location>
        <position position="217"/>
    </location>
</feature>
<feature type="active site" description="Charge relay system" evidence="7">
    <location>
        <position position="113"/>
    </location>
</feature>
<evidence type="ECO:0000256" key="7">
    <source>
        <dbReference type="PIRSR" id="PIRSR611782-1"/>
    </source>
</evidence>
<name>A0A2J6WP69_9BACT</name>
<proteinExistence type="inferred from homology"/>
<keyword evidence="9" id="KW-1133">Transmembrane helix</keyword>
<evidence type="ECO:0000256" key="2">
    <source>
        <dbReference type="ARBA" id="ARBA00022670"/>
    </source>
</evidence>
<dbReference type="InterPro" id="IPR001940">
    <property type="entry name" value="Peptidase_S1C"/>
</dbReference>
<dbReference type="CDD" id="cd10839">
    <property type="entry name" value="cpPDZ1_DegP-like"/>
    <property type="match status" value="1"/>
</dbReference>
<dbReference type="FunFam" id="2.40.10.10:FF:000001">
    <property type="entry name" value="Periplasmic serine protease DegS"/>
    <property type="match status" value="1"/>
</dbReference>
<evidence type="ECO:0000313" key="11">
    <source>
        <dbReference type="EMBL" id="PMP72039.1"/>
    </source>
</evidence>
<dbReference type="InterPro" id="IPR036034">
    <property type="entry name" value="PDZ_sf"/>
</dbReference>
<evidence type="ECO:0000256" key="3">
    <source>
        <dbReference type="ARBA" id="ARBA00022729"/>
    </source>
</evidence>